<protein>
    <submittedName>
        <fullName evidence="2">Uncharacterized protein</fullName>
    </submittedName>
</protein>
<accession>A0AAJ2L187</accession>
<organism evidence="2 3">
    <name type="scientific">Alkalihalophilus pseudofirmus</name>
    <name type="common">Bacillus pseudofirmus</name>
    <dbReference type="NCBI Taxonomy" id="79885"/>
    <lineage>
        <taxon>Bacteria</taxon>
        <taxon>Bacillati</taxon>
        <taxon>Bacillota</taxon>
        <taxon>Bacilli</taxon>
        <taxon>Bacillales</taxon>
        <taxon>Bacillaceae</taxon>
        <taxon>Alkalihalophilus</taxon>
    </lineage>
</organism>
<name>A0AAJ2L187_ALKPS</name>
<gene>
    <name evidence="2" type="ORF">RYX45_07090</name>
</gene>
<evidence type="ECO:0000313" key="3">
    <source>
        <dbReference type="Proteomes" id="UP001285636"/>
    </source>
</evidence>
<dbReference type="Proteomes" id="UP001285636">
    <property type="component" value="Unassembled WGS sequence"/>
</dbReference>
<proteinExistence type="predicted"/>
<dbReference type="AlphaFoldDB" id="A0AAJ2L187"/>
<sequence length="95" mass="11203">MKIAGVLLLPFFFYALYVFFTFIRSSEGKSERGQNILNHSYKAALPIMPIGWLLIEVTHSFINYSFETYRDLMWILILITFIVQGFTVHTYKNKQ</sequence>
<dbReference type="EMBL" id="JAWJAY010000001">
    <property type="protein sequence ID" value="MDV2884939.1"/>
    <property type="molecule type" value="Genomic_DNA"/>
</dbReference>
<keyword evidence="1" id="KW-1133">Transmembrane helix</keyword>
<feature type="transmembrane region" description="Helical" evidence="1">
    <location>
        <begin position="72"/>
        <end position="91"/>
    </location>
</feature>
<evidence type="ECO:0000313" key="2">
    <source>
        <dbReference type="EMBL" id="MDV2884939.1"/>
    </source>
</evidence>
<dbReference type="RefSeq" id="WP_289234401.1">
    <property type="nucleotide sequence ID" value="NZ_CP117835.1"/>
</dbReference>
<reference evidence="2" key="1">
    <citation type="submission" date="2023-10" db="EMBL/GenBank/DDBJ databases">
        <title>Screening of Alkalihalophilus pseudofirmusBZ-TG-HK211 and Its Alleviation of Salt Stress on Rapeseed Growth.</title>
        <authorList>
            <person name="Zhao B."/>
            <person name="Guo T."/>
        </authorList>
    </citation>
    <scope>NUCLEOTIDE SEQUENCE</scope>
    <source>
        <strain evidence="2">BZ-TG-HK211</strain>
    </source>
</reference>
<keyword evidence="1" id="KW-0812">Transmembrane</keyword>
<keyword evidence="1" id="KW-0472">Membrane</keyword>
<comment type="caution">
    <text evidence="2">The sequence shown here is derived from an EMBL/GenBank/DDBJ whole genome shotgun (WGS) entry which is preliminary data.</text>
</comment>
<feature type="transmembrane region" description="Helical" evidence="1">
    <location>
        <begin position="44"/>
        <end position="66"/>
    </location>
</feature>
<evidence type="ECO:0000256" key="1">
    <source>
        <dbReference type="SAM" id="Phobius"/>
    </source>
</evidence>
<feature type="transmembrane region" description="Helical" evidence="1">
    <location>
        <begin position="6"/>
        <end position="23"/>
    </location>
</feature>